<gene>
    <name evidence="5" type="ORF">CB5_LOCUS7803</name>
</gene>
<evidence type="ECO:0000313" key="5">
    <source>
        <dbReference type="EMBL" id="CAD1824592.1"/>
    </source>
</evidence>
<protein>
    <recommendedName>
        <fullName evidence="4">Dirigent protein</fullName>
    </recommendedName>
</protein>
<dbReference type="Gene3D" id="2.40.480.10">
    <property type="entry name" value="Allene oxide cyclase-like"/>
    <property type="match status" value="1"/>
</dbReference>
<accession>A0A6V7P178</accession>
<evidence type="ECO:0000256" key="3">
    <source>
        <dbReference type="ARBA" id="ARBA00022525"/>
    </source>
</evidence>
<evidence type="ECO:0000256" key="4">
    <source>
        <dbReference type="RuleBase" id="RU363099"/>
    </source>
</evidence>
<dbReference type="InterPro" id="IPR004265">
    <property type="entry name" value="Dirigent"/>
</dbReference>
<evidence type="ECO:0000256" key="2">
    <source>
        <dbReference type="ARBA" id="ARBA00011738"/>
    </source>
</evidence>
<dbReference type="InterPro" id="IPR044859">
    <property type="entry name" value="Allene_oxi_cyc_Dirigent"/>
</dbReference>
<name>A0A6V7P178_ANACO</name>
<dbReference type="EMBL" id="LR862144">
    <property type="protein sequence ID" value="CAD1824592.1"/>
    <property type="molecule type" value="Genomic_DNA"/>
</dbReference>
<dbReference type="PANTHER" id="PTHR21495">
    <property type="entry name" value="NUCLEOPORIN-RELATED"/>
    <property type="match status" value="1"/>
</dbReference>
<keyword evidence="4" id="KW-0732">Signal</keyword>
<comment type="similarity">
    <text evidence="1 4">Belongs to the plant dirigent protein family.</text>
</comment>
<dbReference type="GO" id="GO:0048046">
    <property type="term" value="C:apoplast"/>
    <property type="evidence" value="ECO:0007669"/>
    <property type="project" value="UniProtKB-SubCell"/>
</dbReference>
<dbReference type="AlphaFoldDB" id="A0A6V7P178"/>
<proteinExistence type="inferred from homology"/>
<comment type="subunit">
    <text evidence="2 4">Homodimer.</text>
</comment>
<dbReference type="GO" id="GO:0009699">
    <property type="term" value="P:phenylpropanoid biosynthetic process"/>
    <property type="evidence" value="ECO:0007669"/>
    <property type="project" value="UniProtKB-ARBA"/>
</dbReference>
<organism evidence="5">
    <name type="scientific">Ananas comosus var. bracteatus</name>
    <name type="common">red pineapple</name>
    <dbReference type="NCBI Taxonomy" id="296719"/>
    <lineage>
        <taxon>Eukaryota</taxon>
        <taxon>Viridiplantae</taxon>
        <taxon>Streptophyta</taxon>
        <taxon>Embryophyta</taxon>
        <taxon>Tracheophyta</taxon>
        <taxon>Spermatophyta</taxon>
        <taxon>Magnoliopsida</taxon>
        <taxon>Liliopsida</taxon>
        <taxon>Poales</taxon>
        <taxon>Bromeliaceae</taxon>
        <taxon>Bromelioideae</taxon>
        <taxon>Ananas</taxon>
    </lineage>
</organism>
<reference evidence="5" key="1">
    <citation type="submission" date="2020-07" db="EMBL/GenBank/DDBJ databases">
        <authorList>
            <person name="Lin J."/>
        </authorList>
    </citation>
    <scope>NUCLEOTIDE SEQUENCE</scope>
</reference>
<feature type="chain" id="PRO_5028508750" description="Dirigent protein" evidence="4">
    <location>
        <begin position="21"/>
        <end position="183"/>
    </location>
</feature>
<keyword evidence="4" id="KW-0052">Apoplast</keyword>
<dbReference type="Pfam" id="PF03018">
    <property type="entry name" value="Dirigent"/>
    <property type="match status" value="1"/>
</dbReference>
<keyword evidence="3 4" id="KW-0964">Secreted</keyword>
<sequence>MASFHHSIFFLLAVTAVVTALALTAAAAAAADMTHLHFYMHDTLSGRNATTVRVVEGPAALADSNFGDLYVIDDPLTDGPAPTSMLVGRAQGFYLLDSIEGSGVLVSANLGFTANGPHNGSTIAVYGSYADDQPEKELSVVGGSRKFRLARGYVLIKTYSFNATTGDSILELDAYITTNKWLR</sequence>
<comment type="subcellular location">
    <subcellularLocation>
        <location evidence="4">Secreted</location>
        <location evidence="4">Extracellular space</location>
        <location evidence="4">Apoplast</location>
    </subcellularLocation>
</comment>
<feature type="signal peptide" evidence="4">
    <location>
        <begin position="1"/>
        <end position="20"/>
    </location>
</feature>
<evidence type="ECO:0000256" key="1">
    <source>
        <dbReference type="ARBA" id="ARBA00010746"/>
    </source>
</evidence>
<comment type="function">
    <text evidence="4">Dirigent proteins impart stereoselectivity on the phenoxy radical-coupling reaction, yielding optically active lignans from two molecules of coniferyl alcohol in the biosynthesis of lignans, flavonolignans, and alkaloids and thus plays a central role in plant secondary metabolism.</text>
</comment>